<reference evidence="1 2" key="1">
    <citation type="journal article" date="2015" name="Genome Announc.">
        <title>Expanding the biotechnology potential of lactobacilli through comparative genomics of 213 strains and associated genera.</title>
        <authorList>
            <person name="Sun Z."/>
            <person name="Harris H.M."/>
            <person name="McCann A."/>
            <person name="Guo C."/>
            <person name="Argimon S."/>
            <person name="Zhang W."/>
            <person name="Yang X."/>
            <person name="Jeffery I.B."/>
            <person name="Cooney J.C."/>
            <person name="Kagawa T.F."/>
            <person name="Liu W."/>
            <person name="Song Y."/>
            <person name="Salvetti E."/>
            <person name="Wrobel A."/>
            <person name="Rasinkangas P."/>
            <person name="Parkhill J."/>
            <person name="Rea M.C."/>
            <person name="O'Sullivan O."/>
            <person name="Ritari J."/>
            <person name="Douillard F.P."/>
            <person name="Paul Ross R."/>
            <person name="Yang R."/>
            <person name="Briner A.E."/>
            <person name="Felis G.E."/>
            <person name="de Vos W.M."/>
            <person name="Barrangou R."/>
            <person name="Klaenhammer T.R."/>
            <person name="Caufield P.W."/>
            <person name="Cui Y."/>
            <person name="Zhang H."/>
            <person name="O'Toole P.W."/>
        </authorList>
    </citation>
    <scope>NUCLEOTIDE SEQUENCE [LARGE SCALE GENOMIC DNA]</scope>
    <source>
        <strain evidence="1 2">DSM 5707</strain>
    </source>
</reference>
<dbReference type="Proteomes" id="UP000051957">
    <property type="component" value="Unassembled WGS sequence"/>
</dbReference>
<protein>
    <submittedName>
        <fullName evidence="1">Uncharacterized protein</fullName>
    </submittedName>
</protein>
<organism evidence="1 2">
    <name type="scientific">Lentilactobacillus parabuchneri DSM 5707 = NBRC 107865</name>
    <dbReference type="NCBI Taxonomy" id="1423784"/>
    <lineage>
        <taxon>Bacteria</taxon>
        <taxon>Bacillati</taxon>
        <taxon>Bacillota</taxon>
        <taxon>Bacilli</taxon>
        <taxon>Lactobacillales</taxon>
        <taxon>Lactobacillaceae</taxon>
        <taxon>Lentilactobacillus</taxon>
    </lineage>
</organism>
<evidence type="ECO:0000313" key="1">
    <source>
        <dbReference type="EMBL" id="KRM47536.1"/>
    </source>
</evidence>
<proteinExistence type="predicted"/>
<evidence type="ECO:0000313" key="2">
    <source>
        <dbReference type="Proteomes" id="UP000051957"/>
    </source>
</evidence>
<accession>A0A0R1YY20</accession>
<dbReference type="EMBL" id="AZGK01000001">
    <property type="protein sequence ID" value="KRM47536.1"/>
    <property type="molecule type" value="Genomic_DNA"/>
</dbReference>
<dbReference type="PATRIC" id="fig|1423784.4.peg.6"/>
<name>A0A0R1YY20_9LACO</name>
<dbReference type="RefSeq" id="WP_155519311.1">
    <property type="nucleotide sequence ID" value="NZ_AZGK01000001.1"/>
</dbReference>
<sequence length="50" mass="5564">MKIKNRILLGPASMLLGIGVLGSSMASAHKSFFYWERPHWATVPKASTYI</sequence>
<dbReference type="GeneID" id="69801956"/>
<comment type="caution">
    <text evidence="1">The sequence shown here is derived from an EMBL/GenBank/DDBJ whole genome shotgun (WGS) entry which is preliminary data.</text>
</comment>
<gene>
    <name evidence="1" type="ORF">FC51_GL000008</name>
</gene>
<dbReference type="AlphaFoldDB" id="A0A0R1YY20"/>